<keyword evidence="1" id="KW-1133">Transmembrane helix</keyword>
<dbReference type="AlphaFoldDB" id="A0A644UGU4"/>
<accession>A0A644UGU4</accession>
<gene>
    <name evidence="2" type="ORF">SDC9_23923</name>
</gene>
<dbReference type="InterPro" id="IPR052894">
    <property type="entry name" value="AsmA-related"/>
</dbReference>
<reference evidence="2" key="1">
    <citation type="submission" date="2019-08" db="EMBL/GenBank/DDBJ databases">
        <authorList>
            <person name="Kucharzyk K."/>
            <person name="Murdoch R.W."/>
            <person name="Higgins S."/>
            <person name="Loffler F."/>
        </authorList>
    </citation>
    <scope>NUCLEOTIDE SEQUENCE</scope>
</reference>
<dbReference type="PANTHER" id="PTHR30441:SF8">
    <property type="entry name" value="DUF748 DOMAIN-CONTAINING PROTEIN"/>
    <property type="match status" value="1"/>
</dbReference>
<feature type="transmembrane region" description="Helical" evidence="1">
    <location>
        <begin position="12"/>
        <end position="36"/>
    </location>
</feature>
<dbReference type="EMBL" id="VSSQ01000112">
    <property type="protein sequence ID" value="MPL78062.1"/>
    <property type="molecule type" value="Genomic_DNA"/>
</dbReference>
<evidence type="ECO:0000256" key="1">
    <source>
        <dbReference type="SAM" id="Phobius"/>
    </source>
</evidence>
<dbReference type="PANTHER" id="PTHR30441">
    <property type="entry name" value="DUF748 DOMAIN-CONTAINING PROTEIN"/>
    <property type="match status" value="1"/>
</dbReference>
<proteinExistence type="predicted"/>
<dbReference type="GO" id="GO:0005886">
    <property type="term" value="C:plasma membrane"/>
    <property type="evidence" value="ECO:0007669"/>
    <property type="project" value="TreeGrafter"/>
</dbReference>
<keyword evidence="1" id="KW-0812">Transmembrane</keyword>
<organism evidence="2">
    <name type="scientific">bioreactor metagenome</name>
    <dbReference type="NCBI Taxonomy" id="1076179"/>
    <lineage>
        <taxon>unclassified sequences</taxon>
        <taxon>metagenomes</taxon>
        <taxon>ecological metagenomes</taxon>
    </lineage>
</organism>
<dbReference type="GO" id="GO:0090313">
    <property type="term" value="P:regulation of protein targeting to membrane"/>
    <property type="evidence" value="ECO:0007669"/>
    <property type="project" value="TreeGrafter"/>
</dbReference>
<comment type="caution">
    <text evidence="2">The sequence shown here is derived from an EMBL/GenBank/DDBJ whole genome shotgun (WGS) entry which is preliminary data.</text>
</comment>
<keyword evidence="1" id="KW-0472">Membrane</keyword>
<sequence length="843" mass="91891">MQESSRHNRRTIKIAAAIAAFLVIGLVVLGIVSLTYGDKAKQLVVAEINKHLLSPAEVGEVEFTLFRNFPDASVVFRQVAIKPPADAEETPGLLHARAVSLRFGIFSLFTGEYRIRSVDINEASVTLWRDQDGRNNYEIWNKSDGEEGKQVDFDIQRVVLRKSKVYYRDVASGNDLAVGISYITLKGKKSGAVVEADLSGSLMAERMLIGPDDYSLKESINLHAAVILDQDAGTINITRAGLHAGGEDFILNGLLSYGKPVNAMDLVLSVKLADIEQLIALIPERFTASLKDYQPGGRLTAELRLKGNYGGKQSPLLTAGFSVKKGSLAHLQHKTRLSGITASGSYSAKTGNRTDRLELTDFSGSAGKGSFRGELLIKNTGRPQVRMTLSALLFLDEIAAFLPEGQIADARGKLVADISYEGSFDAAARVPEKASGKVSLADAGFVLVKDGRKISDLNAALELQNGSVMVDRLSLRAGRSDLSLSGNFRNLAAFLFQKDQPLFIDAEVRSGRLCLEDIAPASAASTTGVGHPADPATGIFPERVGFNAAISCDLFTYRDFSAEKVSGRLSLDDMVLRVGSFSMKAMDGSVSGSGVLNNRYGSHAQVVCNASLKNVDIRRLFREFGDFGQTSLQSRHLKGRADAEVQYGATMSNRFETDAASVSAIADLEIRDGELIGFEPLQELSRFLDAGELMNVKFSTLKNRIEIARKTVIIPEMEVKSSVMGLKGYGSHTFGNDIDYHLNLLLSEIGRNKKRRNPAPAGAYETAEGGNTRLFLHLTGTVDQPVFRYDSQAVVKKMADDFKNQKQELRQALRSEFGKDRNTASAKDKKASEVKFEIEWDED</sequence>
<evidence type="ECO:0000313" key="2">
    <source>
        <dbReference type="EMBL" id="MPL78062.1"/>
    </source>
</evidence>
<name>A0A644UGU4_9ZZZZ</name>
<protein>
    <submittedName>
        <fullName evidence="2">Uncharacterized protein</fullName>
    </submittedName>
</protein>